<gene>
    <name evidence="8" type="ORF">MSPICULIGERA_LOCUS7238</name>
</gene>
<dbReference type="InterPro" id="IPR045263">
    <property type="entry name" value="GLUT"/>
</dbReference>
<feature type="transmembrane region" description="Helical" evidence="6">
    <location>
        <begin position="45"/>
        <end position="66"/>
    </location>
</feature>
<feature type="non-terminal residue" evidence="8">
    <location>
        <position position="532"/>
    </location>
</feature>
<feature type="transmembrane region" description="Helical" evidence="6">
    <location>
        <begin position="98"/>
        <end position="117"/>
    </location>
</feature>
<evidence type="ECO:0000313" key="8">
    <source>
        <dbReference type="EMBL" id="CAJ0568724.1"/>
    </source>
</evidence>
<comment type="caution">
    <text evidence="8">The sequence shown here is derived from an EMBL/GenBank/DDBJ whole genome shotgun (WGS) entry which is preliminary data.</text>
</comment>
<dbReference type="Pfam" id="PF00083">
    <property type="entry name" value="Sugar_tr"/>
    <property type="match status" value="1"/>
</dbReference>
<accession>A0AA36CGR9</accession>
<keyword evidence="9" id="KW-1185">Reference proteome</keyword>
<feature type="transmembrane region" description="Helical" evidence="6">
    <location>
        <begin position="157"/>
        <end position="178"/>
    </location>
</feature>
<dbReference type="InterPro" id="IPR005828">
    <property type="entry name" value="MFS_sugar_transport-like"/>
</dbReference>
<dbReference type="EMBL" id="CATQJA010001808">
    <property type="protein sequence ID" value="CAJ0568724.1"/>
    <property type="molecule type" value="Genomic_DNA"/>
</dbReference>
<feature type="transmembrane region" description="Helical" evidence="6">
    <location>
        <begin position="471"/>
        <end position="489"/>
    </location>
</feature>
<dbReference type="PANTHER" id="PTHR23503:SF17">
    <property type="entry name" value="MAJOR FACILITATOR SUPERFAMILY (MFS) PROFILE DOMAIN-CONTAINING PROTEIN"/>
    <property type="match status" value="1"/>
</dbReference>
<name>A0AA36CGR9_9BILA</name>
<evidence type="ECO:0000259" key="7">
    <source>
        <dbReference type="PROSITE" id="PS50850"/>
    </source>
</evidence>
<feature type="transmembrane region" description="Helical" evidence="6">
    <location>
        <begin position="371"/>
        <end position="394"/>
    </location>
</feature>
<dbReference type="PANTHER" id="PTHR23503">
    <property type="entry name" value="SOLUTE CARRIER FAMILY 2"/>
    <property type="match status" value="1"/>
</dbReference>
<dbReference type="Gene3D" id="1.20.1250.20">
    <property type="entry name" value="MFS general substrate transporter like domains"/>
    <property type="match status" value="1"/>
</dbReference>
<evidence type="ECO:0000256" key="2">
    <source>
        <dbReference type="ARBA" id="ARBA00022692"/>
    </source>
</evidence>
<dbReference type="PROSITE" id="PS50850">
    <property type="entry name" value="MFS"/>
    <property type="match status" value="1"/>
</dbReference>
<dbReference type="GO" id="GO:0016020">
    <property type="term" value="C:membrane"/>
    <property type="evidence" value="ECO:0007669"/>
    <property type="project" value="UniProtKB-SubCell"/>
</dbReference>
<evidence type="ECO:0000256" key="1">
    <source>
        <dbReference type="ARBA" id="ARBA00004141"/>
    </source>
</evidence>
<organism evidence="8 9">
    <name type="scientific">Mesorhabditis spiculigera</name>
    <dbReference type="NCBI Taxonomy" id="96644"/>
    <lineage>
        <taxon>Eukaryota</taxon>
        <taxon>Metazoa</taxon>
        <taxon>Ecdysozoa</taxon>
        <taxon>Nematoda</taxon>
        <taxon>Chromadorea</taxon>
        <taxon>Rhabditida</taxon>
        <taxon>Rhabditina</taxon>
        <taxon>Rhabditomorpha</taxon>
        <taxon>Rhabditoidea</taxon>
        <taxon>Rhabditidae</taxon>
        <taxon>Mesorhabditinae</taxon>
        <taxon>Mesorhabditis</taxon>
    </lineage>
</organism>
<proteinExistence type="predicted"/>
<feature type="transmembrane region" description="Helical" evidence="6">
    <location>
        <begin position="190"/>
        <end position="210"/>
    </location>
</feature>
<feature type="transmembrane region" description="Helical" evidence="6">
    <location>
        <begin position="222"/>
        <end position="241"/>
    </location>
</feature>
<dbReference type="SUPFAM" id="SSF103473">
    <property type="entry name" value="MFS general substrate transporter"/>
    <property type="match status" value="1"/>
</dbReference>
<dbReference type="GO" id="GO:0015149">
    <property type="term" value="F:hexose transmembrane transporter activity"/>
    <property type="evidence" value="ECO:0007669"/>
    <property type="project" value="TreeGrafter"/>
</dbReference>
<dbReference type="AlphaFoldDB" id="A0AA36CGR9"/>
<dbReference type="InterPro" id="IPR036259">
    <property type="entry name" value="MFS_trans_sf"/>
</dbReference>
<sequence length="532" mass="58284">MDSPSPTSALLGRPDFKGGYKTPGIEQFTRVPKIEPQSTSPPLKLILIAIAVCMGGSFHFGFQLVITNPTQAVFIKFVNQCHYDHYAVLLEKESLDTLWSTIVALLFVGALIGSFVLRYTAEKLGRKNGLYLSFSLGQISIAMAVVSSWVFSYELYIVSRIILGISITMSLGLSAIYLAEISPKSCRGKVGLVTGSVIQVGTVFGSIIAMPNVFGTEAAWPLIYITEFGLMLASFLCLPFLPESPSLLLSRGDEWAARRAIQFFHCCDEMTALKVIAEMKDDSSHSEKPLGMIEVLQDPKLRKRTFVGMVVAFSMAFSGIAVINGFAVEILQTTGLSQMQASVANVGFTIISLLAVYVAAKVVETHGRRSLLLSTNTAILATNIVMAILMQLFNMTKWQVVGWLLILDIAVFTLFFSIGPGPLCYFVSTELLPQKARSAAQGWTAAVQMAARAFLLMAYLPLKNSTNNAAAYAILFVLPVAGSIAFMYYQLPETKNRTPTEVDEETRHLPQLCGQPIEKPSRIDDIDEELIY</sequence>
<keyword evidence="3 6" id="KW-1133">Transmembrane helix</keyword>
<reference evidence="8" key="1">
    <citation type="submission" date="2023-06" db="EMBL/GenBank/DDBJ databases">
        <authorList>
            <person name="Delattre M."/>
        </authorList>
    </citation>
    <scope>NUCLEOTIDE SEQUENCE</scope>
    <source>
        <strain evidence="8">AF72</strain>
    </source>
</reference>
<feature type="domain" description="Major facilitator superfamily (MFS) profile" evidence="7">
    <location>
        <begin position="49"/>
        <end position="495"/>
    </location>
</feature>
<dbReference type="InterPro" id="IPR020846">
    <property type="entry name" value="MFS_dom"/>
</dbReference>
<feature type="transmembrane region" description="Helical" evidence="6">
    <location>
        <begin position="339"/>
        <end position="359"/>
    </location>
</feature>
<feature type="transmembrane region" description="Helical" evidence="6">
    <location>
        <begin position="129"/>
        <end position="151"/>
    </location>
</feature>
<evidence type="ECO:0000256" key="4">
    <source>
        <dbReference type="ARBA" id="ARBA00023136"/>
    </source>
</evidence>
<evidence type="ECO:0000313" key="9">
    <source>
        <dbReference type="Proteomes" id="UP001177023"/>
    </source>
</evidence>
<evidence type="ECO:0000256" key="5">
    <source>
        <dbReference type="SAM" id="MobiDB-lite"/>
    </source>
</evidence>
<feature type="region of interest" description="Disordered" evidence="5">
    <location>
        <begin position="1"/>
        <end position="22"/>
    </location>
</feature>
<protein>
    <recommendedName>
        <fullName evidence="7">Major facilitator superfamily (MFS) profile domain-containing protein</fullName>
    </recommendedName>
</protein>
<evidence type="ECO:0000256" key="3">
    <source>
        <dbReference type="ARBA" id="ARBA00022989"/>
    </source>
</evidence>
<dbReference type="Proteomes" id="UP001177023">
    <property type="component" value="Unassembled WGS sequence"/>
</dbReference>
<keyword evidence="4 6" id="KW-0472">Membrane</keyword>
<keyword evidence="2 6" id="KW-0812">Transmembrane</keyword>
<feature type="transmembrane region" description="Helical" evidence="6">
    <location>
        <begin position="400"/>
        <end position="427"/>
    </location>
</feature>
<feature type="transmembrane region" description="Helical" evidence="6">
    <location>
        <begin position="306"/>
        <end position="327"/>
    </location>
</feature>
<evidence type="ECO:0000256" key="6">
    <source>
        <dbReference type="SAM" id="Phobius"/>
    </source>
</evidence>
<comment type="subcellular location">
    <subcellularLocation>
        <location evidence="1">Membrane</location>
        <topology evidence="1">Multi-pass membrane protein</topology>
    </subcellularLocation>
</comment>
<feature type="transmembrane region" description="Helical" evidence="6">
    <location>
        <begin position="439"/>
        <end position="459"/>
    </location>
</feature>